<feature type="region of interest" description="Disordered" evidence="7">
    <location>
        <begin position="1404"/>
        <end position="1444"/>
    </location>
</feature>
<feature type="compositionally biased region" description="Basic and acidic residues" evidence="7">
    <location>
        <begin position="301"/>
        <end position="312"/>
    </location>
</feature>
<evidence type="ECO:0000256" key="8">
    <source>
        <dbReference type="SAM" id="Phobius"/>
    </source>
</evidence>
<dbReference type="InterPro" id="IPR052081">
    <property type="entry name" value="Dispatched_Hh_regulator"/>
</dbReference>
<evidence type="ECO:0000256" key="1">
    <source>
        <dbReference type="ARBA" id="ARBA00004141"/>
    </source>
</evidence>
<evidence type="ECO:0000256" key="3">
    <source>
        <dbReference type="ARBA" id="ARBA00022989"/>
    </source>
</evidence>
<dbReference type="SUPFAM" id="SSF82866">
    <property type="entry name" value="Multidrug efflux transporter AcrB transmembrane domain"/>
    <property type="match status" value="2"/>
</dbReference>
<evidence type="ECO:0000256" key="2">
    <source>
        <dbReference type="ARBA" id="ARBA00022692"/>
    </source>
</evidence>
<sequence>MPPPEYGSQAYWDERYVGEAAFEWYVVDGEALAFQVQRVLEHIDDEDHIRPPSILLRNGAQIKLQRDEFDSAHLLLEAGCGASSLTADLVRLGAIPVQWRCVAFDYSATCVAARRAEPSVSGLTYERWDATKLPLGDGGASVILDKACVDAVDCASDGGGAARAVAREYARVLRVGGALLLVTCRDAARRLEIFRGLPLDVEACERLPKPAAEAGRPRGAVFMLLRKYADLGGLRSCERADRPAEPARDVALSPPPPARVAMDDVDDALLGLNPFLDSDDSDDEGWKDGLFDDDAAARAGWRRDAPPDDKATGARRRAPPDDDAESPPEKPQGPVDDERRRRRRASRPSATNRRRGAPAPALRAALAAAVAGLAAAVQVDVLGVVDDVDEGADADDDGEALEDGRRRRIALAQRPLQLAVPMCEGAGVEATLHALFLAACLGVVVEYRLREPQPDRGVSDWALILSRFVARRPLRVIAAVGGYCAFLGVLAFVDVECGGWRPLRLVTDLAAYARQDDVASYNLANLEAAQDASEARGACSGYSRSRQRHRYLEAAGLKHRRLSSSGVVEDLKLFYAARPRPGNVIVDKSIIDARNLERKIVSHNKFDDHCWTTYRSSGPDRYCADAAVRSAADPYFDDEGALLDVATVTAELARSDLGAHFFDVNFGLFHQASNVSKTEMYFSITDRDDFRRWAEKYLLETLEAASTKDTRVCWLNHDINDYEVEVAVWHDGVLAIAALAFVYVAMVVHTRSPFLATVAMGQILISVPVGLYLHRAVFGFEVTYVLNFLGLFIIAGIGCDDSFLIFDVFKHELDRGVARSLPELLAETYRKAGASMAITSLSSAASFFANAVSTLPAIRSFGVFCGTLILVNWALDVTVFPACLVLRSRFLESSPAAVVVEGQDDVAVASSVELVTRDSGEADLVAEDVRPDDENPLWPAPGAWGRVSVVVATPYDLGEAFAKFKSWAAVDQCFGKTLPRSVRRFHRPILVLCAGLLALAATGAVLKTEADDEPPRFFLKSHNLGLVYDLEDDYFASTTRSASFSKRGTADVDFDEARELDASAMLSLDVAYGLAKRPGKATSRHRGGKPRYRRPDLADRDVQAFVLETCRLAKATDSLRVRARNTVCVLEIFESEFLERGGWPCRCDVAWLRDRFTLADREDSDVADRSKLFKKWRDFLDDRGDARPEGVSKPIMASEDEVMTSLEANIVRSSVIAALVSVACAFGCVLLLTRALFHTCLILAVVVWEMALLTAFMTAGLKWSIGIIEAISLSIFVGVSVDYVLHVDQAFRFHAAFAHLVAGEAEPTPAARLAHLAAALAEVGAPVFAAAFTTFASAVFLLFCLILPFKKLGVMICAHTALSAAAALIVLPAVLFVVPQRRVSPARPNDNGGAAFELPVVMAEEAPPADDAPPPDDDAAAKQAADDAARAAAAAGDEPDEHKS</sequence>
<gene>
    <name evidence="10" type="ORF">SO694_00019319</name>
</gene>
<keyword evidence="5" id="KW-0325">Glycoprotein</keyword>
<dbReference type="InterPro" id="IPR029063">
    <property type="entry name" value="SAM-dependent_MTases_sf"/>
</dbReference>
<dbReference type="SUPFAM" id="SSF53335">
    <property type="entry name" value="S-adenosyl-L-methionine-dependent methyltransferases"/>
    <property type="match status" value="1"/>
</dbReference>
<feature type="domain" description="SSD" evidence="9">
    <location>
        <begin position="778"/>
        <end position="886"/>
    </location>
</feature>
<accession>A0ABR1G028</accession>
<reference evidence="10 11" key="1">
    <citation type="submission" date="2024-03" db="EMBL/GenBank/DDBJ databases">
        <title>Aureococcus anophagefferens CCMP1851 and Kratosvirus quantuckense: Draft genome of a second virus-susceptible host strain in the model system.</title>
        <authorList>
            <person name="Chase E."/>
            <person name="Truchon A.R."/>
            <person name="Schepens W."/>
            <person name="Wilhelm S.W."/>
        </authorList>
    </citation>
    <scope>NUCLEOTIDE SEQUENCE [LARGE SCALE GENOMIC DNA]</scope>
    <source>
        <strain evidence="10 11">CCMP1851</strain>
    </source>
</reference>
<feature type="transmembrane region" description="Helical" evidence="8">
    <location>
        <begin position="474"/>
        <end position="493"/>
    </location>
</feature>
<feature type="transmembrane region" description="Helical" evidence="8">
    <location>
        <begin position="861"/>
        <end position="886"/>
    </location>
</feature>
<feature type="compositionally biased region" description="Basic residues" evidence="7">
    <location>
        <begin position="340"/>
        <end position="356"/>
    </location>
</feature>
<dbReference type="Gene3D" id="1.20.1640.10">
    <property type="entry name" value="Multidrug efflux transporter AcrB transmembrane domain"/>
    <property type="match status" value="2"/>
</dbReference>
<keyword evidence="11" id="KW-1185">Reference proteome</keyword>
<feature type="transmembrane region" description="Helical" evidence="8">
    <location>
        <begin position="754"/>
        <end position="773"/>
    </location>
</feature>
<evidence type="ECO:0000259" key="9">
    <source>
        <dbReference type="PROSITE" id="PS50156"/>
    </source>
</evidence>
<comment type="similarity">
    <text evidence="6">Belongs to the dispatched family.</text>
</comment>
<evidence type="ECO:0000313" key="10">
    <source>
        <dbReference type="EMBL" id="KAK7241868.1"/>
    </source>
</evidence>
<protein>
    <recommendedName>
        <fullName evidence="9">SSD domain-containing protein</fullName>
    </recommendedName>
</protein>
<feature type="region of interest" description="Disordered" evidence="7">
    <location>
        <begin position="297"/>
        <end position="360"/>
    </location>
</feature>
<feature type="region of interest" description="Disordered" evidence="7">
    <location>
        <begin position="239"/>
        <end position="262"/>
    </location>
</feature>
<evidence type="ECO:0000256" key="7">
    <source>
        <dbReference type="SAM" id="MobiDB-lite"/>
    </source>
</evidence>
<comment type="subcellular location">
    <subcellularLocation>
        <location evidence="1">Membrane</location>
        <topology evidence="1">Multi-pass membrane protein</topology>
    </subcellularLocation>
</comment>
<feature type="transmembrane region" description="Helical" evidence="8">
    <location>
        <begin position="785"/>
        <end position="809"/>
    </location>
</feature>
<dbReference type="InterPro" id="IPR053958">
    <property type="entry name" value="HMGCR/SNAP/NPC1-like_SSD"/>
</dbReference>
<dbReference type="PROSITE" id="PS50156">
    <property type="entry name" value="SSD"/>
    <property type="match status" value="1"/>
</dbReference>
<dbReference type="EMBL" id="JBBJCI010000152">
    <property type="protein sequence ID" value="KAK7241868.1"/>
    <property type="molecule type" value="Genomic_DNA"/>
</dbReference>
<dbReference type="Pfam" id="PF08241">
    <property type="entry name" value="Methyltransf_11"/>
    <property type="match status" value="1"/>
</dbReference>
<dbReference type="InterPro" id="IPR000731">
    <property type="entry name" value="SSD"/>
</dbReference>
<keyword evidence="3 8" id="KW-1133">Transmembrane helix</keyword>
<feature type="transmembrane region" description="Helical" evidence="8">
    <location>
        <begin position="1361"/>
        <end position="1378"/>
    </location>
</feature>
<feature type="transmembrane region" description="Helical" evidence="8">
    <location>
        <begin position="1327"/>
        <end position="1349"/>
    </location>
</feature>
<evidence type="ECO:0000256" key="6">
    <source>
        <dbReference type="ARBA" id="ARBA00038046"/>
    </source>
</evidence>
<feature type="transmembrane region" description="Helical" evidence="8">
    <location>
        <begin position="727"/>
        <end position="747"/>
    </location>
</feature>
<organism evidence="10 11">
    <name type="scientific">Aureococcus anophagefferens</name>
    <name type="common">Harmful bloom alga</name>
    <dbReference type="NCBI Taxonomy" id="44056"/>
    <lineage>
        <taxon>Eukaryota</taxon>
        <taxon>Sar</taxon>
        <taxon>Stramenopiles</taxon>
        <taxon>Ochrophyta</taxon>
        <taxon>Pelagophyceae</taxon>
        <taxon>Pelagomonadales</taxon>
        <taxon>Pelagomonadaceae</taxon>
        <taxon>Aureococcus</taxon>
    </lineage>
</organism>
<dbReference type="Proteomes" id="UP001363151">
    <property type="component" value="Unassembled WGS sequence"/>
</dbReference>
<proteinExistence type="inferred from homology"/>
<comment type="caution">
    <text evidence="10">The sequence shown here is derived from an EMBL/GenBank/DDBJ whole genome shotgun (WGS) entry which is preliminary data.</text>
</comment>
<evidence type="ECO:0000256" key="5">
    <source>
        <dbReference type="ARBA" id="ARBA00023180"/>
    </source>
</evidence>
<feature type="transmembrane region" description="Helical" evidence="8">
    <location>
        <begin position="1240"/>
        <end position="1259"/>
    </location>
</feature>
<keyword evidence="2 8" id="KW-0812">Transmembrane</keyword>
<feature type="compositionally biased region" description="Basic and acidic residues" evidence="7">
    <location>
        <begin position="239"/>
        <end position="248"/>
    </location>
</feature>
<dbReference type="Pfam" id="PF12349">
    <property type="entry name" value="Sterol-sensing"/>
    <property type="match status" value="1"/>
</dbReference>
<evidence type="ECO:0000256" key="4">
    <source>
        <dbReference type="ARBA" id="ARBA00023136"/>
    </source>
</evidence>
<dbReference type="InterPro" id="IPR013216">
    <property type="entry name" value="Methyltransf_11"/>
</dbReference>
<name>A0ABR1G028_AURAN</name>
<keyword evidence="4 8" id="KW-0472">Membrane</keyword>
<feature type="transmembrane region" description="Helical" evidence="8">
    <location>
        <begin position="1265"/>
        <end position="1285"/>
    </location>
</feature>
<dbReference type="Gene3D" id="3.40.50.150">
    <property type="entry name" value="Vaccinia Virus protein VP39"/>
    <property type="match status" value="1"/>
</dbReference>
<dbReference type="PANTHER" id="PTHR45951">
    <property type="entry name" value="PROTEIN DISPATCHED-RELATED"/>
    <property type="match status" value="1"/>
</dbReference>
<feature type="transmembrane region" description="Helical" evidence="8">
    <location>
        <begin position="1215"/>
        <end position="1233"/>
    </location>
</feature>
<evidence type="ECO:0000313" key="11">
    <source>
        <dbReference type="Proteomes" id="UP001363151"/>
    </source>
</evidence>
<feature type="transmembrane region" description="Helical" evidence="8">
    <location>
        <begin position="829"/>
        <end position="849"/>
    </location>
</feature>